<comment type="caution">
    <text evidence="3">The sequence shown here is derived from an EMBL/GenBank/DDBJ whole genome shotgun (WGS) entry which is preliminary data.</text>
</comment>
<protein>
    <recommendedName>
        <fullName evidence="2">Non-reducing end beta-L-arabinofuranosidase-like GH127 middle domain-containing protein</fullName>
    </recommendedName>
</protein>
<evidence type="ECO:0000256" key="1">
    <source>
        <dbReference type="SAM" id="MobiDB-lite"/>
    </source>
</evidence>
<accession>A0AAD7KB60</accession>
<dbReference type="Proteomes" id="UP001215280">
    <property type="component" value="Unassembled WGS sequence"/>
</dbReference>
<keyword evidence="4" id="KW-1185">Reference proteome</keyword>
<dbReference type="Gene3D" id="2.80.10.50">
    <property type="match status" value="1"/>
</dbReference>
<feature type="compositionally biased region" description="Basic and acidic residues" evidence="1">
    <location>
        <begin position="22"/>
        <end position="33"/>
    </location>
</feature>
<dbReference type="InterPro" id="IPR035992">
    <property type="entry name" value="Ricin_B-like_lectins"/>
</dbReference>
<dbReference type="InterPro" id="IPR049046">
    <property type="entry name" value="Beta-AFase-like_GH127_middle"/>
</dbReference>
<dbReference type="EMBL" id="JARJLG010000004">
    <property type="protein sequence ID" value="KAJ7781935.1"/>
    <property type="molecule type" value="Genomic_DNA"/>
</dbReference>
<evidence type="ECO:0000313" key="3">
    <source>
        <dbReference type="EMBL" id="KAJ7781935.1"/>
    </source>
</evidence>
<feature type="domain" description="Non-reducing end beta-L-arabinofuranosidase-like GH127 middle" evidence="2">
    <location>
        <begin position="636"/>
        <end position="703"/>
    </location>
</feature>
<gene>
    <name evidence="3" type="ORF">DFH07DRAFT_792023</name>
</gene>
<sequence>MVTGLDHAMVTARRPRLTRPSTRMEEGDPHAHCDSPGTNLDSTMSPGHILLGLLAGAFVSAQTVNLDPSIYYNVILSKGKVAGCSPLMNMLSNQGCDSTVQDLWYQDDGTHNQRYRFVPVPETTNTFNIISGCQQYLSCQPCGGDNITDLYGVDDGSGRQRWILAPVTGVANTYTIQVAGGRSAPCGTYLSTGSLCTDTYVDLWTSDDGSGRQEWTLTPVAGAGGSLPLEPFQYIELPLGAIKPSANSWLQNQLLAQANGLHGNLQNFWPWVQTSAWLGGTDYSSLHEGGSYWLNGIIPTAFQLEDQRLLGDIAHWVGYIVAGQGADGWIGPDSTPRVLWGTYPAVLALRQYAQANATAAPTILGVLDKYFVLVNDMVSESGTGLEEWGIHRWEDVSIVAEWMLEVYPNGRETMYLNLLTLLRYFGTNWTHYFTPGVFPTAAINEVDINFHGVNVAQAIKSEAVAFRYTHNASDVDATRSRIAIIDEYHGRVSGVLAADEHLAGKMPERGSELCTVVESMYSFEYVYTVLGDNAYADRVETLAFNALPATLSENMWEHQYLQQTNQIQAASIDPNPFATDGPDSSIFGLAPNYPCCTVNHGQGWPKYISHSYMTSPDATTLYHVLLSPTTFSSTLSNNNAVTVNAQTNYPFSSTITYQISTAQAFNFGIRVPSWVPSSQISYSVDGGSNQTATANSAGYVLLNIPSGSHTVTAVIPMSITTQQTVNNATAVSRGPLVYSLNIDFNTTVLASYALNSSDLQFSPTSAWGYALSTANLVYNGDSSALPQYPFSQNNPMVTISADVCPISWPIDLNSAAEPPASPASCDGTQVRVKLVPYGNAKLRMTELPTF</sequence>
<name>A0AAD7KB60_9AGAR</name>
<dbReference type="AlphaFoldDB" id="A0AAD7KB60"/>
<dbReference type="PANTHER" id="PTHR31151">
    <property type="entry name" value="PROLINE-TRNA LIGASE (DUF1680)"/>
    <property type="match status" value="1"/>
</dbReference>
<organism evidence="3 4">
    <name type="scientific">Mycena maculata</name>
    <dbReference type="NCBI Taxonomy" id="230809"/>
    <lineage>
        <taxon>Eukaryota</taxon>
        <taxon>Fungi</taxon>
        <taxon>Dikarya</taxon>
        <taxon>Basidiomycota</taxon>
        <taxon>Agaricomycotina</taxon>
        <taxon>Agaricomycetes</taxon>
        <taxon>Agaricomycetidae</taxon>
        <taxon>Agaricales</taxon>
        <taxon>Marasmiineae</taxon>
        <taxon>Mycenaceae</taxon>
        <taxon>Mycena</taxon>
    </lineage>
</organism>
<evidence type="ECO:0000259" key="2">
    <source>
        <dbReference type="Pfam" id="PF20736"/>
    </source>
</evidence>
<feature type="region of interest" description="Disordered" evidence="1">
    <location>
        <begin position="17"/>
        <end position="38"/>
    </location>
</feature>
<proteinExistence type="predicted"/>
<evidence type="ECO:0000313" key="4">
    <source>
        <dbReference type="Proteomes" id="UP001215280"/>
    </source>
</evidence>
<dbReference type="SUPFAM" id="SSF50370">
    <property type="entry name" value="Ricin B-like lectins"/>
    <property type="match status" value="1"/>
</dbReference>
<reference evidence="3" key="1">
    <citation type="submission" date="2023-03" db="EMBL/GenBank/DDBJ databases">
        <title>Massive genome expansion in bonnet fungi (Mycena s.s.) driven by repeated elements and novel gene families across ecological guilds.</title>
        <authorList>
            <consortium name="Lawrence Berkeley National Laboratory"/>
            <person name="Harder C.B."/>
            <person name="Miyauchi S."/>
            <person name="Viragh M."/>
            <person name="Kuo A."/>
            <person name="Thoen E."/>
            <person name="Andreopoulos B."/>
            <person name="Lu D."/>
            <person name="Skrede I."/>
            <person name="Drula E."/>
            <person name="Henrissat B."/>
            <person name="Morin E."/>
            <person name="Kohler A."/>
            <person name="Barry K."/>
            <person name="LaButti K."/>
            <person name="Morin E."/>
            <person name="Salamov A."/>
            <person name="Lipzen A."/>
            <person name="Mereny Z."/>
            <person name="Hegedus B."/>
            <person name="Baldrian P."/>
            <person name="Stursova M."/>
            <person name="Weitz H."/>
            <person name="Taylor A."/>
            <person name="Grigoriev I.V."/>
            <person name="Nagy L.G."/>
            <person name="Martin F."/>
            <person name="Kauserud H."/>
        </authorList>
    </citation>
    <scope>NUCLEOTIDE SEQUENCE</scope>
    <source>
        <strain evidence="3">CBHHK188m</strain>
    </source>
</reference>
<dbReference type="Pfam" id="PF20736">
    <property type="entry name" value="Glyco_hydro127M"/>
    <property type="match status" value="1"/>
</dbReference>
<dbReference type="PANTHER" id="PTHR31151:SF0">
    <property type="entry name" value="PROLINE-TRNA LIGASE (DUF1680)"/>
    <property type="match status" value="1"/>
</dbReference>